<dbReference type="Gene3D" id="1.20.1280.50">
    <property type="match status" value="1"/>
</dbReference>
<dbReference type="EMBL" id="CP093346">
    <property type="protein sequence ID" value="WOG96113.1"/>
    <property type="molecule type" value="Genomic_DNA"/>
</dbReference>
<organism evidence="3 4">
    <name type="scientific">Daucus carota subsp. sativus</name>
    <name type="common">Carrot</name>
    <dbReference type="NCBI Taxonomy" id="79200"/>
    <lineage>
        <taxon>Eukaryota</taxon>
        <taxon>Viridiplantae</taxon>
        <taxon>Streptophyta</taxon>
        <taxon>Embryophyta</taxon>
        <taxon>Tracheophyta</taxon>
        <taxon>Spermatophyta</taxon>
        <taxon>Magnoliopsida</taxon>
        <taxon>eudicotyledons</taxon>
        <taxon>Gunneridae</taxon>
        <taxon>Pentapetalae</taxon>
        <taxon>asterids</taxon>
        <taxon>campanulids</taxon>
        <taxon>Apiales</taxon>
        <taxon>Apiaceae</taxon>
        <taxon>Apioideae</taxon>
        <taxon>Scandiceae</taxon>
        <taxon>Daucinae</taxon>
        <taxon>Daucus</taxon>
        <taxon>Daucus sect. Daucus</taxon>
    </lineage>
</organism>
<dbReference type="SUPFAM" id="SSF50965">
    <property type="entry name" value="Galactose oxidase, central domain"/>
    <property type="match status" value="1"/>
</dbReference>
<dbReference type="SMART" id="SM00256">
    <property type="entry name" value="FBOX"/>
    <property type="match status" value="1"/>
</dbReference>
<feature type="region of interest" description="Disordered" evidence="1">
    <location>
        <begin position="352"/>
        <end position="383"/>
    </location>
</feature>
<dbReference type="PANTHER" id="PTHR31672">
    <property type="entry name" value="BNACNNG10540D PROTEIN"/>
    <property type="match status" value="1"/>
</dbReference>
<evidence type="ECO:0000259" key="2">
    <source>
        <dbReference type="PROSITE" id="PS50181"/>
    </source>
</evidence>
<dbReference type="CDD" id="cd22157">
    <property type="entry name" value="F-box_AtFBW1-like"/>
    <property type="match status" value="1"/>
</dbReference>
<evidence type="ECO:0000313" key="3">
    <source>
        <dbReference type="EMBL" id="WOG96113.1"/>
    </source>
</evidence>
<evidence type="ECO:0000256" key="1">
    <source>
        <dbReference type="SAM" id="MobiDB-lite"/>
    </source>
</evidence>
<reference evidence="3" key="1">
    <citation type="journal article" date="2016" name="Nat. Genet.">
        <title>A high-quality carrot genome assembly provides new insights into carotenoid accumulation and asterid genome evolution.</title>
        <authorList>
            <person name="Iorizzo M."/>
            <person name="Ellison S."/>
            <person name="Senalik D."/>
            <person name="Zeng P."/>
            <person name="Satapoomin P."/>
            <person name="Huang J."/>
            <person name="Bowman M."/>
            <person name="Iovene M."/>
            <person name="Sanseverino W."/>
            <person name="Cavagnaro P."/>
            <person name="Yildiz M."/>
            <person name="Macko-Podgorni A."/>
            <person name="Moranska E."/>
            <person name="Grzebelus E."/>
            <person name="Grzebelus D."/>
            <person name="Ashrafi H."/>
            <person name="Zheng Z."/>
            <person name="Cheng S."/>
            <person name="Spooner D."/>
            <person name="Van Deynze A."/>
            <person name="Simon P."/>
        </authorList>
    </citation>
    <scope>NUCLEOTIDE SEQUENCE</scope>
    <source>
        <tissue evidence="3">Leaf</tissue>
    </source>
</reference>
<dbReference type="AlphaFoldDB" id="A0AAF0WWR2"/>
<dbReference type="InterPro" id="IPR001810">
    <property type="entry name" value="F-box_dom"/>
</dbReference>
<dbReference type="Pfam" id="PF00646">
    <property type="entry name" value="F-box"/>
    <property type="match status" value="1"/>
</dbReference>
<dbReference type="SUPFAM" id="SSF81383">
    <property type="entry name" value="F-box domain"/>
    <property type="match status" value="1"/>
</dbReference>
<reference evidence="3" key="2">
    <citation type="submission" date="2022-03" db="EMBL/GenBank/DDBJ databases">
        <title>Draft title - Genomic analysis of global carrot germplasm unveils the trajectory of domestication and the origin of high carotenoid orange carrot.</title>
        <authorList>
            <person name="Iorizzo M."/>
            <person name="Ellison S."/>
            <person name="Senalik D."/>
            <person name="Macko-Podgorni A."/>
            <person name="Grzebelus D."/>
            <person name="Bostan H."/>
            <person name="Rolling W."/>
            <person name="Curaba J."/>
            <person name="Simon P."/>
        </authorList>
    </citation>
    <scope>NUCLEOTIDE SEQUENCE</scope>
    <source>
        <tissue evidence="3">Leaf</tissue>
    </source>
</reference>
<dbReference type="PROSITE" id="PS50181">
    <property type="entry name" value="FBOX"/>
    <property type="match status" value="1"/>
</dbReference>
<keyword evidence="4" id="KW-1185">Reference proteome</keyword>
<feature type="compositionally biased region" description="Basic residues" evidence="1">
    <location>
        <begin position="357"/>
        <end position="383"/>
    </location>
</feature>
<accession>A0AAF0WWR2</accession>
<sequence>MALPCELMDEVLCRVPVKYLLRCRCVSKEWCSLIDSTAFIKKHLKTTTECNAPGVILTGKQSLFLTDLESLSADEEVDGVELRDPLKSVFPDADFVGAGNSLLCFCKKNACKFLIYNPATRKYRKVPDMPSMFALCFGMATATNRGFGYDHVNDDYKVVMIADFCGMLVIVYSLKSNCWTQIHDVPSDILVYPSSQKGMFASGALYWLAAKNQPDGCFIVLGFDLGPEQFKELPSPVARDGDFYFADGGSLCILEQCTKSRTDVWLKNNYGAENPWYKAFAVEKPCALGSFKAFRPIAFSRSGKNVLLEVDQDRTKLLWYDLVKKEVKDTRIYGIPSKFSAHLYRESLLQLTENVRRQKPSKDKKKKKQEKKRKKEKKQQQKR</sequence>
<evidence type="ECO:0000313" key="4">
    <source>
        <dbReference type="Proteomes" id="UP000077755"/>
    </source>
</evidence>
<dbReference type="InterPro" id="IPR006527">
    <property type="entry name" value="F-box-assoc_dom_typ1"/>
</dbReference>
<feature type="domain" description="F-box" evidence="2">
    <location>
        <begin position="1"/>
        <end position="43"/>
    </location>
</feature>
<gene>
    <name evidence="3" type="ORF">DCAR_0415444</name>
</gene>
<protein>
    <recommendedName>
        <fullName evidence="2">F-box domain-containing protein</fullName>
    </recommendedName>
</protein>
<proteinExistence type="predicted"/>
<dbReference type="Proteomes" id="UP000077755">
    <property type="component" value="Chromosome 4"/>
</dbReference>
<dbReference type="InterPro" id="IPR050796">
    <property type="entry name" value="SCF_F-box_component"/>
</dbReference>
<dbReference type="Pfam" id="PF07734">
    <property type="entry name" value="FBA_1"/>
    <property type="match status" value="1"/>
</dbReference>
<dbReference type="InterPro" id="IPR011043">
    <property type="entry name" value="Gal_Oxase/kelch_b-propeller"/>
</dbReference>
<dbReference type="NCBIfam" id="TIGR01640">
    <property type="entry name" value="F_box_assoc_1"/>
    <property type="match status" value="1"/>
</dbReference>
<dbReference type="InterPro" id="IPR017451">
    <property type="entry name" value="F-box-assoc_interact_dom"/>
</dbReference>
<dbReference type="InterPro" id="IPR036047">
    <property type="entry name" value="F-box-like_dom_sf"/>
</dbReference>
<name>A0AAF0WWR2_DAUCS</name>
<dbReference type="PANTHER" id="PTHR31672:SF13">
    <property type="entry name" value="F-BOX PROTEIN CPR30-LIKE"/>
    <property type="match status" value="1"/>
</dbReference>